<evidence type="ECO:0000313" key="2">
    <source>
        <dbReference type="EMBL" id="CAF4180369.1"/>
    </source>
</evidence>
<reference evidence="2" key="1">
    <citation type="submission" date="2021-02" db="EMBL/GenBank/DDBJ databases">
        <authorList>
            <person name="Nowell W R."/>
        </authorList>
    </citation>
    <scope>NUCLEOTIDE SEQUENCE</scope>
</reference>
<dbReference type="EMBL" id="CAJOBF010005582">
    <property type="protein sequence ID" value="CAF4180369.1"/>
    <property type="molecule type" value="Genomic_DNA"/>
</dbReference>
<protein>
    <submittedName>
        <fullName evidence="2">Uncharacterized protein</fullName>
    </submittedName>
</protein>
<dbReference type="Proteomes" id="UP000663842">
    <property type="component" value="Unassembled WGS sequence"/>
</dbReference>
<comment type="caution">
    <text evidence="2">The sequence shown here is derived from an EMBL/GenBank/DDBJ whole genome shotgun (WGS) entry which is preliminary data.</text>
</comment>
<gene>
    <name evidence="2" type="ORF">UXM345_LOCUS26819</name>
</gene>
<feature type="region of interest" description="Disordered" evidence="1">
    <location>
        <begin position="49"/>
        <end position="78"/>
    </location>
</feature>
<evidence type="ECO:0000256" key="1">
    <source>
        <dbReference type="SAM" id="MobiDB-lite"/>
    </source>
</evidence>
<organism evidence="2 3">
    <name type="scientific">Rotaria magnacalcarata</name>
    <dbReference type="NCBI Taxonomy" id="392030"/>
    <lineage>
        <taxon>Eukaryota</taxon>
        <taxon>Metazoa</taxon>
        <taxon>Spiralia</taxon>
        <taxon>Gnathifera</taxon>
        <taxon>Rotifera</taxon>
        <taxon>Eurotatoria</taxon>
        <taxon>Bdelloidea</taxon>
        <taxon>Philodinida</taxon>
        <taxon>Philodinidae</taxon>
        <taxon>Rotaria</taxon>
    </lineage>
</organism>
<dbReference type="AlphaFoldDB" id="A0A819ZU48"/>
<sequence>MIDKSKPITSNYLLTRCFDQPPLIPKPVLTPTSELDNYMSLDIQLRENDDAKNNSLSSTMTKRTKQNSDSDYSSNDIDNLTDNSIESDESLFEQWIYYVILSITQLSSMVESYTQSSPVNNYSIVHQGCDDTNESISSSLSTSHSSLAFVYSIFERPKEVYLVENINDLQTAEAITNDNELCTQRDLPQAKIYQWTRDEDKRSIGGILHYPPGKYESKSLPIG</sequence>
<name>A0A819ZU48_9BILA</name>
<feature type="compositionally biased region" description="Low complexity" evidence="1">
    <location>
        <begin position="67"/>
        <end position="78"/>
    </location>
</feature>
<accession>A0A819ZU48</accession>
<evidence type="ECO:0000313" key="3">
    <source>
        <dbReference type="Proteomes" id="UP000663842"/>
    </source>
</evidence>
<proteinExistence type="predicted"/>